<name>Q7JP90_CAEEL</name>
<dbReference type="RefSeq" id="NP_001379682.1">
    <property type="nucleotide sequence ID" value="NM_001392795.1"/>
</dbReference>
<evidence type="ECO:0000313" key="2">
    <source>
        <dbReference type="Proteomes" id="UP000001940"/>
    </source>
</evidence>
<keyword evidence="2" id="KW-1185">Reference proteome</keyword>
<dbReference type="EMBL" id="BX284606">
    <property type="protein sequence ID" value="CCD64768.1"/>
    <property type="molecule type" value="Genomic_DNA"/>
</dbReference>
<evidence type="ECO:0000313" key="3">
    <source>
        <dbReference type="WormBase" id="C16E9.2b"/>
    </source>
</evidence>
<dbReference type="OrthoDB" id="1906921at2759"/>
<sequence>MRGFAQVWHGLREKKRAECTPLNAFLTYVTLPWNSILNDLLSERQKRPILTFEFDAPAHNHD</sequence>
<organism evidence="1 2">
    <name type="scientific">Caenorhabditis elegans</name>
    <dbReference type="NCBI Taxonomy" id="6239"/>
    <lineage>
        <taxon>Eukaryota</taxon>
        <taxon>Metazoa</taxon>
        <taxon>Ecdysozoa</taxon>
        <taxon>Nematoda</taxon>
        <taxon>Chromadorea</taxon>
        <taxon>Rhabditida</taxon>
        <taxon>Rhabditina</taxon>
        <taxon>Rhabditomorpha</taxon>
        <taxon>Rhabditoidea</taxon>
        <taxon>Rhabditidae</taxon>
        <taxon>Peloderinae</taxon>
        <taxon>Caenorhabditis</taxon>
    </lineage>
</organism>
<evidence type="ECO:0000313" key="1">
    <source>
        <dbReference type="EMBL" id="CCD64768.1"/>
    </source>
</evidence>
<dbReference type="KEGG" id="cel:CELE_C16E9.2"/>
<dbReference type="AGR" id="WB:WBGene00015866"/>
<dbReference type="WormBase" id="C16E9.2b">
    <property type="protein sequence ID" value="CE04016"/>
    <property type="gene ID" value="WBGene00015866"/>
</dbReference>
<gene>
    <name evidence="1 3" type="ORF">C16E9.2</name>
    <name evidence="1" type="ORF">CELE_C16E9.2</name>
</gene>
<dbReference type="GeneID" id="180967"/>
<dbReference type="Proteomes" id="UP000001940">
    <property type="component" value="Chromosome X"/>
</dbReference>
<dbReference type="UCSC" id="C16E9.2a">
    <property type="organism name" value="c. elegans"/>
</dbReference>
<proteinExistence type="predicted"/>
<reference evidence="1 2" key="1">
    <citation type="journal article" date="1998" name="Science">
        <title>Genome sequence of the nematode C. elegans: a platform for investigating biology.</title>
        <authorList>
            <consortium name="The C. elegans sequencing consortium"/>
            <person name="Sulson J.E."/>
            <person name="Waterston R."/>
        </authorList>
    </citation>
    <scope>NUCLEOTIDE SEQUENCE [LARGE SCALE GENOMIC DNA]</scope>
    <source>
        <strain evidence="1 2">Bristol N2</strain>
    </source>
</reference>
<accession>Q7JP90</accession>
<dbReference type="Bgee" id="WBGene00015866">
    <property type="expression patterns" value="Expressed in embryo and 4 other cell types or tissues"/>
</dbReference>
<dbReference type="AlphaFoldDB" id="Q7JP90"/>
<dbReference type="ExpressionAtlas" id="Q7JP90">
    <property type="expression patterns" value="baseline and differential"/>
</dbReference>
<protein>
    <submittedName>
        <fullName evidence="1">Transposase</fullName>
    </submittedName>
</protein>
<dbReference type="PIR" id="T28796">
    <property type="entry name" value="T28796"/>
</dbReference>
<dbReference type="HOGENOM" id="CLU_010018_1_1_1"/>
<dbReference type="CTD" id="180967"/>